<evidence type="ECO:0000256" key="13">
    <source>
        <dbReference type="ARBA" id="ARBA00023136"/>
    </source>
</evidence>
<dbReference type="Proteomes" id="UP000726105">
    <property type="component" value="Unassembled WGS sequence"/>
</dbReference>
<evidence type="ECO:0000256" key="10">
    <source>
        <dbReference type="ARBA" id="ARBA00022840"/>
    </source>
</evidence>
<sequence length="846" mass="87862">MGPEPRSGLVSEWAPKEASGMPRGRLRVYVGVAPGVGATYAMLAEAARRRARGADVVIGVADTHGRAPLEALMVGSERREPGALDVPALLERRPRIVAVDNLGAIDATTGRARWESVEQLIEAGINVLATTEVRAVASLAEVVAAVTQGPPPPPVPDRILLGADQVELIDMAPEALRRRLAHGGLRSAGQVDATTASLYSVETLSRLRELGFSWMTGLLAAARPESADPGEVGERILVAVPSGPDAVPLLHRAARLANRAPASELAAVHVVSGRSLPGSADLDLVALRRVAESVGARFHHVVGEDVPQALAEVAMAEHATALVVGGGAPAEGLRRVWGGRHTGALALRVLDQALGVDVHVVPTASTRSHTRSKPERIPLSRVRVASGTALAVVLPAGLTPLLLMAGDRVGLAGHSLAYLLTVVVVALVGGLWPALVCAVAASTLLNYYFIPPTHTFQVADLHNTVTLVGFLVVAGLVGAIVHRAATMTLAAARASARARTLAAVAEGTIRGEEALPALLEQLRSSFGMTSVSLLAGSDDSHDQSDEPWSVLRSVGPDAPTDPRQSDVQVSAGPGLTLALAGRALVAEERATLRAFAAQVRVVHERDQLSREAAVAERLEATGRLRDALLAAVGHDLRTPLAAATAAVTSLRSADVAWSPSERDELLATAEESLHRLTALVADLLDLSRLRSGTLTVRAETVWLDDVLGPALDELGVVPGGVQIDIPEGLPPVVADAALLTRALVNVLANALRHSPAGERVIITASPSLGRVEIRVVDRGPGIPAADHARVFQPFQRLGDSDNRTGLGLGLALSRGLVEAMSGALTPEDTPGGGLTMVIGLPEGVTA</sequence>
<dbReference type="PANTHER" id="PTHR45569:SF1">
    <property type="entry name" value="SENSOR PROTEIN KDPD"/>
    <property type="match status" value="1"/>
</dbReference>
<accession>A0A935IRB1</accession>
<dbReference type="EMBL" id="JADJIB010000011">
    <property type="protein sequence ID" value="MBK7274714.1"/>
    <property type="molecule type" value="Genomic_DNA"/>
</dbReference>
<evidence type="ECO:0000256" key="9">
    <source>
        <dbReference type="ARBA" id="ARBA00022777"/>
    </source>
</evidence>
<evidence type="ECO:0000256" key="6">
    <source>
        <dbReference type="ARBA" id="ARBA00022679"/>
    </source>
</evidence>
<name>A0A935IRB1_9MICO</name>
<keyword evidence="5" id="KW-0597">Phosphoprotein</keyword>
<proteinExistence type="predicted"/>
<dbReference type="Pfam" id="PF02702">
    <property type="entry name" value="KdpD"/>
    <property type="match status" value="1"/>
</dbReference>
<evidence type="ECO:0000256" key="4">
    <source>
        <dbReference type="ARBA" id="ARBA00012438"/>
    </source>
</evidence>
<dbReference type="GO" id="GO:0005886">
    <property type="term" value="C:plasma membrane"/>
    <property type="evidence" value="ECO:0007669"/>
    <property type="project" value="UniProtKB-SubCell"/>
</dbReference>
<dbReference type="GO" id="GO:0005524">
    <property type="term" value="F:ATP binding"/>
    <property type="evidence" value="ECO:0007669"/>
    <property type="project" value="UniProtKB-KW"/>
</dbReference>
<dbReference type="SUPFAM" id="SSF47384">
    <property type="entry name" value="Homodimeric domain of signal transducing histidine kinase"/>
    <property type="match status" value="1"/>
</dbReference>
<dbReference type="SUPFAM" id="SSF55874">
    <property type="entry name" value="ATPase domain of HSP90 chaperone/DNA topoisomerase II/histidine kinase"/>
    <property type="match status" value="1"/>
</dbReference>
<dbReference type="PROSITE" id="PS50109">
    <property type="entry name" value="HIS_KIN"/>
    <property type="match status" value="1"/>
</dbReference>
<dbReference type="EC" id="2.7.13.3" evidence="4"/>
<dbReference type="InterPro" id="IPR003852">
    <property type="entry name" value="Sig_transdc_His_kinase_KdpD_N"/>
</dbReference>
<dbReference type="InterPro" id="IPR036890">
    <property type="entry name" value="HATPase_C_sf"/>
</dbReference>
<evidence type="ECO:0000313" key="18">
    <source>
        <dbReference type="Proteomes" id="UP000726105"/>
    </source>
</evidence>
<evidence type="ECO:0000259" key="16">
    <source>
        <dbReference type="PROSITE" id="PS50109"/>
    </source>
</evidence>
<dbReference type="InterPro" id="IPR025201">
    <property type="entry name" value="KdpD_TM"/>
</dbReference>
<feature type="transmembrane region" description="Helical" evidence="15">
    <location>
        <begin position="416"/>
        <end position="449"/>
    </location>
</feature>
<dbReference type="PRINTS" id="PR00344">
    <property type="entry name" value="BCTRLSENSOR"/>
</dbReference>
<dbReference type="PANTHER" id="PTHR45569">
    <property type="entry name" value="SENSOR PROTEIN KDPD"/>
    <property type="match status" value="1"/>
</dbReference>
<gene>
    <name evidence="17" type="ORF">IPI13_16705</name>
</gene>
<evidence type="ECO:0000256" key="11">
    <source>
        <dbReference type="ARBA" id="ARBA00022989"/>
    </source>
</evidence>
<dbReference type="CDD" id="cd00075">
    <property type="entry name" value="HATPase"/>
    <property type="match status" value="1"/>
</dbReference>
<feature type="domain" description="Histidine kinase" evidence="16">
    <location>
        <begin position="631"/>
        <end position="844"/>
    </location>
</feature>
<dbReference type="AlphaFoldDB" id="A0A935IRB1"/>
<dbReference type="CDD" id="cd00082">
    <property type="entry name" value="HisKA"/>
    <property type="match status" value="1"/>
</dbReference>
<comment type="subcellular location">
    <subcellularLocation>
        <location evidence="3">Cell membrane</location>
    </subcellularLocation>
    <subcellularLocation>
        <location evidence="2">Membrane</location>
        <topology evidence="2">Multi-pass membrane protein</topology>
    </subcellularLocation>
</comment>
<dbReference type="InterPro" id="IPR027417">
    <property type="entry name" value="P-loop_NTPase"/>
</dbReference>
<keyword evidence="8" id="KW-0547">Nucleotide-binding</keyword>
<dbReference type="GO" id="GO:0000155">
    <property type="term" value="F:phosphorelay sensor kinase activity"/>
    <property type="evidence" value="ECO:0007669"/>
    <property type="project" value="InterPro"/>
</dbReference>
<evidence type="ECO:0000256" key="7">
    <source>
        <dbReference type="ARBA" id="ARBA00022692"/>
    </source>
</evidence>
<dbReference type="Pfam" id="PF02518">
    <property type="entry name" value="HATPase_c"/>
    <property type="match status" value="1"/>
</dbReference>
<dbReference type="InterPro" id="IPR038318">
    <property type="entry name" value="KdpD_sf"/>
</dbReference>
<evidence type="ECO:0000256" key="5">
    <source>
        <dbReference type="ARBA" id="ARBA00022553"/>
    </source>
</evidence>
<keyword evidence="13 15" id="KW-0472">Membrane</keyword>
<dbReference type="InterPro" id="IPR036097">
    <property type="entry name" value="HisK_dim/P_sf"/>
</dbReference>
<keyword evidence="10" id="KW-0067">ATP-binding</keyword>
<keyword evidence="12" id="KW-0902">Two-component regulatory system</keyword>
<keyword evidence="7 15" id="KW-0812">Transmembrane</keyword>
<feature type="transmembrane region" description="Helical" evidence="15">
    <location>
        <begin position="461"/>
        <end position="481"/>
    </location>
</feature>
<dbReference type="InterPro" id="IPR005467">
    <property type="entry name" value="His_kinase_dom"/>
</dbReference>
<dbReference type="Gene3D" id="1.10.287.130">
    <property type="match status" value="1"/>
</dbReference>
<dbReference type="InterPro" id="IPR052023">
    <property type="entry name" value="Histidine_kinase_KdpD"/>
</dbReference>
<dbReference type="Gene3D" id="3.40.50.620">
    <property type="entry name" value="HUPs"/>
    <property type="match status" value="1"/>
</dbReference>
<dbReference type="InterPro" id="IPR003594">
    <property type="entry name" value="HATPase_dom"/>
</dbReference>
<evidence type="ECO:0000256" key="8">
    <source>
        <dbReference type="ARBA" id="ARBA00022741"/>
    </source>
</evidence>
<dbReference type="Gene3D" id="3.40.50.300">
    <property type="entry name" value="P-loop containing nucleotide triphosphate hydrolases"/>
    <property type="match status" value="1"/>
</dbReference>
<protein>
    <recommendedName>
        <fullName evidence="4">histidine kinase</fullName>
        <ecNumber evidence="4">2.7.13.3</ecNumber>
    </recommendedName>
</protein>
<organism evidence="17 18">
    <name type="scientific">Candidatus Phosphoribacter hodrii</name>
    <dbReference type="NCBI Taxonomy" id="2953743"/>
    <lineage>
        <taxon>Bacteria</taxon>
        <taxon>Bacillati</taxon>
        <taxon>Actinomycetota</taxon>
        <taxon>Actinomycetes</taxon>
        <taxon>Micrococcales</taxon>
        <taxon>Dermatophilaceae</taxon>
        <taxon>Candidatus Phosphoribacter</taxon>
    </lineage>
</organism>
<evidence type="ECO:0000256" key="3">
    <source>
        <dbReference type="ARBA" id="ARBA00004236"/>
    </source>
</evidence>
<feature type="region of interest" description="Disordered" evidence="14">
    <location>
        <begin position="536"/>
        <end position="569"/>
    </location>
</feature>
<dbReference type="Gene3D" id="3.30.565.10">
    <property type="entry name" value="Histidine kinase-like ATPase, C-terminal domain"/>
    <property type="match status" value="1"/>
</dbReference>
<dbReference type="Gene3D" id="1.20.120.620">
    <property type="entry name" value="Backbone structure of the membrane domain of e. Coli histidine kinase receptor kdpd"/>
    <property type="match status" value="1"/>
</dbReference>
<comment type="caution">
    <text evidence="17">The sequence shown here is derived from an EMBL/GenBank/DDBJ whole genome shotgun (WGS) entry which is preliminary data.</text>
</comment>
<dbReference type="InterPro" id="IPR003661">
    <property type="entry name" value="HisK_dim/P_dom"/>
</dbReference>
<keyword evidence="9" id="KW-0418">Kinase</keyword>
<dbReference type="Pfam" id="PF13493">
    <property type="entry name" value="DUF4118"/>
    <property type="match status" value="1"/>
</dbReference>
<dbReference type="SMART" id="SM00388">
    <property type="entry name" value="HisKA"/>
    <property type="match status" value="1"/>
</dbReference>
<evidence type="ECO:0000256" key="12">
    <source>
        <dbReference type="ARBA" id="ARBA00023012"/>
    </source>
</evidence>
<evidence type="ECO:0000256" key="14">
    <source>
        <dbReference type="SAM" id="MobiDB-lite"/>
    </source>
</evidence>
<dbReference type="SUPFAM" id="SSF52402">
    <property type="entry name" value="Adenine nucleotide alpha hydrolases-like"/>
    <property type="match status" value="1"/>
</dbReference>
<evidence type="ECO:0000313" key="17">
    <source>
        <dbReference type="EMBL" id="MBK7274714.1"/>
    </source>
</evidence>
<evidence type="ECO:0000256" key="1">
    <source>
        <dbReference type="ARBA" id="ARBA00000085"/>
    </source>
</evidence>
<comment type="catalytic activity">
    <reaction evidence="1">
        <text>ATP + protein L-histidine = ADP + protein N-phospho-L-histidine.</text>
        <dbReference type="EC" id="2.7.13.3"/>
    </reaction>
</comment>
<dbReference type="Pfam" id="PF00512">
    <property type="entry name" value="HisKA"/>
    <property type="match status" value="1"/>
</dbReference>
<feature type="transmembrane region" description="Helical" evidence="15">
    <location>
        <begin position="384"/>
        <end position="404"/>
    </location>
</feature>
<reference evidence="17 18" key="1">
    <citation type="submission" date="2020-10" db="EMBL/GenBank/DDBJ databases">
        <title>Connecting structure to function with the recovery of over 1000 high-quality activated sludge metagenome-assembled genomes encoding full-length rRNA genes using long-read sequencing.</title>
        <authorList>
            <person name="Singleton C.M."/>
            <person name="Petriglieri F."/>
            <person name="Kristensen J.M."/>
            <person name="Kirkegaard R.H."/>
            <person name="Michaelsen T.Y."/>
            <person name="Andersen M.H."/>
            <person name="Karst S.M."/>
            <person name="Dueholm M.S."/>
            <person name="Nielsen P.H."/>
            <person name="Albertsen M."/>
        </authorList>
    </citation>
    <scope>NUCLEOTIDE SEQUENCE [LARGE SCALE GENOMIC DNA]</scope>
    <source>
        <strain evidence="17">Ega_18-Q3-R5-49_MAXAC.001</strain>
    </source>
</reference>
<dbReference type="InterPro" id="IPR004358">
    <property type="entry name" value="Sig_transdc_His_kin-like_C"/>
</dbReference>
<dbReference type="SMART" id="SM00387">
    <property type="entry name" value="HATPase_c"/>
    <property type="match status" value="1"/>
</dbReference>
<evidence type="ECO:0000256" key="2">
    <source>
        <dbReference type="ARBA" id="ARBA00004141"/>
    </source>
</evidence>
<dbReference type="InterPro" id="IPR014729">
    <property type="entry name" value="Rossmann-like_a/b/a_fold"/>
</dbReference>
<keyword evidence="11 15" id="KW-1133">Transmembrane helix</keyword>
<evidence type="ECO:0000256" key="15">
    <source>
        <dbReference type="SAM" id="Phobius"/>
    </source>
</evidence>
<keyword evidence="6" id="KW-0808">Transferase</keyword>